<dbReference type="Gene3D" id="1.10.510.10">
    <property type="entry name" value="Transferase(Phosphotransferase) domain 1"/>
    <property type="match status" value="2"/>
</dbReference>
<feature type="region of interest" description="Disordered" evidence="1">
    <location>
        <begin position="1"/>
        <end position="39"/>
    </location>
</feature>
<dbReference type="GeneID" id="68096965"/>
<proteinExistence type="predicted"/>
<organism evidence="3 4">
    <name type="scientific">Naegleria lovaniensis</name>
    <name type="common">Amoeba</name>
    <dbReference type="NCBI Taxonomy" id="51637"/>
    <lineage>
        <taxon>Eukaryota</taxon>
        <taxon>Discoba</taxon>
        <taxon>Heterolobosea</taxon>
        <taxon>Tetramitia</taxon>
        <taxon>Eutetramitia</taxon>
        <taxon>Vahlkampfiidae</taxon>
        <taxon>Naegleria</taxon>
    </lineage>
</organism>
<dbReference type="SUPFAM" id="SSF50985">
    <property type="entry name" value="RCC1/BLIP-II"/>
    <property type="match status" value="1"/>
</dbReference>
<dbReference type="Pfam" id="PF07714">
    <property type="entry name" value="PK_Tyr_Ser-Thr"/>
    <property type="match status" value="1"/>
</dbReference>
<dbReference type="GO" id="GO:0005524">
    <property type="term" value="F:ATP binding"/>
    <property type="evidence" value="ECO:0007669"/>
    <property type="project" value="InterPro"/>
</dbReference>
<dbReference type="InterPro" id="IPR011009">
    <property type="entry name" value="Kinase-like_dom_sf"/>
</dbReference>
<name>A0AA88GS60_NAELO</name>
<reference evidence="3 4" key="1">
    <citation type="journal article" date="2018" name="BMC Genomics">
        <title>The genome of Naegleria lovaniensis, the basis for a comparative approach to unravel pathogenicity factors of the human pathogenic amoeba N. fowleri.</title>
        <authorList>
            <person name="Liechti N."/>
            <person name="Schurch N."/>
            <person name="Bruggmann R."/>
            <person name="Wittwer M."/>
        </authorList>
    </citation>
    <scope>NUCLEOTIDE SEQUENCE [LARGE SCALE GENOMIC DNA]</scope>
    <source>
        <strain evidence="3 4">ATCC 30569</strain>
    </source>
</reference>
<dbReference type="PROSITE" id="PS00108">
    <property type="entry name" value="PROTEIN_KINASE_ST"/>
    <property type="match status" value="1"/>
</dbReference>
<evidence type="ECO:0000313" key="3">
    <source>
        <dbReference type="EMBL" id="KAG2383173.1"/>
    </source>
</evidence>
<dbReference type="InterPro" id="IPR000719">
    <property type="entry name" value="Prot_kinase_dom"/>
</dbReference>
<dbReference type="GO" id="GO:0005737">
    <property type="term" value="C:cytoplasm"/>
    <property type="evidence" value="ECO:0007669"/>
    <property type="project" value="TreeGrafter"/>
</dbReference>
<feature type="domain" description="Protein kinase" evidence="2">
    <location>
        <begin position="1219"/>
        <end position="1477"/>
    </location>
</feature>
<dbReference type="PROSITE" id="PS50011">
    <property type="entry name" value="PROTEIN_KINASE_DOM"/>
    <property type="match status" value="2"/>
</dbReference>
<dbReference type="InterPro" id="IPR009091">
    <property type="entry name" value="RCC1/BLIP-II"/>
</dbReference>
<dbReference type="InterPro" id="IPR001245">
    <property type="entry name" value="Ser-Thr/Tyr_kinase_cat_dom"/>
</dbReference>
<dbReference type="InterPro" id="IPR008271">
    <property type="entry name" value="Ser/Thr_kinase_AS"/>
</dbReference>
<evidence type="ECO:0000259" key="2">
    <source>
        <dbReference type="PROSITE" id="PS50011"/>
    </source>
</evidence>
<dbReference type="GO" id="GO:0044773">
    <property type="term" value="P:mitotic DNA damage checkpoint signaling"/>
    <property type="evidence" value="ECO:0007669"/>
    <property type="project" value="TreeGrafter"/>
</dbReference>
<keyword evidence="4" id="KW-1185">Reference proteome</keyword>
<dbReference type="Proteomes" id="UP000816034">
    <property type="component" value="Unassembled WGS sequence"/>
</dbReference>
<dbReference type="SUPFAM" id="SSF56112">
    <property type="entry name" value="Protein kinase-like (PK-like)"/>
    <property type="match status" value="2"/>
</dbReference>
<dbReference type="GO" id="GO:0005634">
    <property type="term" value="C:nucleus"/>
    <property type="evidence" value="ECO:0007669"/>
    <property type="project" value="TreeGrafter"/>
</dbReference>
<dbReference type="CDD" id="cd00180">
    <property type="entry name" value="PKc"/>
    <property type="match status" value="1"/>
</dbReference>
<accession>A0AA88GS60</accession>
<dbReference type="PANTHER" id="PTHR44167:SF24">
    <property type="entry name" value="SERINE_THREONINE-PROTEIN KINASE CHK2"/>
    <property type="match status" value="1"/>
</dbReference>
<feature type="domain" description="Protein kinase" evidence="2">
    <location>
        <begin position="949"/>
        <end position="1231"/>
    </location>
</feature>
<evidence type="ECO:0000256" key="1">
    <source>
        <dbReference type="SAM" id="MobiDB-lite"/>
    </source>
</evidence>
<dbReference type="EMBL" id="PYSW02000021">
    <property type="protein sequence ID" value="KAG2383173.1"/>
    <property type="molecule type" value="Genomic_DNA"/>
</dbReference>
<dbReference type="GO" id="GO:0004674">
    <property type="term" value="F:protein serine/threonine kinase activity"/>
    <property type="evidence" value="ECO:0007669"/>
    <property type="project" value="TreeGrafter"/>
</dbReference>
<comment type="caution">
    <text evidence="3">The sequence shown here is derived from an EMBL/GenBank/DDBJ whole genome shotgun (WGS) entry which is preliminary data.</text>
</comment>
<feature type="compositionally biased region" description="Low complexity" evidence="1">
    <location>
        <begin position="26"/>
        <end position="37"/>
    </location>
</feature>
<dbReference type="Gene3D" id="2.130.10.30">
    <property type="entry name" value="Regulator of chromosome condensation 1/beta-lactamase-inhibitor protein II"/>
    <property type="match status" value="2"/>
</dbReference>
<protein>
    <recommendedName>
        <fullName evidence="2">Protein kinase domain-containing protein</fullName>
    </recommendedName>
</protein>
<dbReference type="Pfam" id="PF00069">
    <property type="entry name" value="Pkinase"/>
    <property type="match status" value="1"/>
</dbReference>
<evidence type="ECO:0000313" key="4">
    <source>
        <dbReference type="Proteomes" id="UP000816034"/>
    </source>
</evidence>
<dbReference type="RefSeq" id="XP_044548852.1">
    <property type="nucleotide sequence ID" value="XM_044694158.1"/>
</dbReference>
<dbReference type="SMART" id="SM00220">
    <property type="entry name" value="S_TKc"/>
    <property type="match status" value="1"/>
</dbReference>
<dbReference type="PANTHER" id="PTHR44167">
    <property type="entry name" value="OVARIAN-SPECIFIC SERINE/THREONINE-PROTEIN KINASE LOK-RELATED"/>
    <property type="match status" value="1"/>
</dbReference>
<gene>
    <name evidence="3" type="ORF">C9374_004510</name>
</gene>
<sequence length="1477" mass="168029">MKNFFGNWSPAADENGRDNDTLAVDTSATTSSSKSSSVNNLIAHDAKSNMSSPSSEAMTMVEFMAASRAEDYFDINGRANRHRSNAHRFNSPQVETAKSEILNDQQDVHEKEFVKSDVIYMFEAVKENAKKISIMDDEENSKSSLIDTLNQCKYSFCVSTKKHDEFCGQHLLPTLNDQSTVRLILKKDYLDTLDVSKIKSIYSRYETTFFVCDSLIWVAGSNEHYRLGLGHNLPLTVVPSILRHNFNNKEIKKICILRQSTVFLTEDNMVYACGENLYVKAPYDTKPKMPYLESSTYLTSGIGDAVNTENCIFFLTLEGTVLVAGHPDTTGPFFATLTESQSAVVSSTLTIRVITSLFGKEIVKISCSDDNGVTLMCLAKDYQTVWCLGNNLNGIFGIGFAKNFTTPKELTYFKENDITLQDIYCKGGECFFLTTTGRVYQTGGSPEFYIPKQILIEHTIVTIEEDGIFKSSHGRYLFSCGMTKAIGVYKYFNDRFQLLHNAFLHFLDTHTASDLQDIFSKSSKEVKSGEIVVVPKPVLFGCHHFFDPCSELPFDPLLEKSFSKTTIGGTTFFEATENLKTSMGLHNANSNYIQIPNSTISSSLFVSFLNSQPIHKLIVGEFSSSEYELTFYQKDAFLNNVEKDLMALSEFFGIEEFSKLIAVSHLISHNYNKEINIISNSEELSKRENYDIYNSLFDLYKSIAEPSSSSDDTRTHIREQYFSSLKPHFLPKQIQYAFDFNLTIWIIELYCYIAEQTKYTDMDAVNTFNVVQNMTPSTFEEFKQYCYNILNLPITRENRKDVSRFLSKQTAFNYVAKAETVFIAVALCLAIKMLSNKEILSKSVFNVDSEHHILLSATLTSFEESVSKLFQKEGLSGYASTNKKINEKQISNFVLSHMLNSAVSLIRDLNKLSIENKALLLLKHLVMNVLSNEGPKWKPPNMTVFGNHYILLKKAGEGAEGSVFKCFDRTTMSFVALKRYNEVMDQEKIKEINRHLDLVMKLSVHKNLVTVLKKFVERKGEMFNDYGLNVVMNYIPHGTLYDHLNTYKNNPSMPYYPEWLSFAIDIASGMEQLHYQNFIYRDLKSENVLLDSDSTGSLVCKISDFGLLTRWDPRMSVSRKGTPLTMAPEYMDSNVLIDKACDIFSLGCVIYELLTLERDLTINGQRFLFHEAIRNNQSSAHARICKVLEGNGFPPLVQRLIISMIQRKIFLRPQAHQVVRILESFRDDGFFTLEKQLEQLLLALPVVSDSLTPTKDQDRKRYTFGLLNGRYKILGKLDAESDACIRFLCADTKSNDKEVLVLVFLHFGVFCNHLSKYQFHHRHIMQKIEEFSEDKSFGIVTSYLNGGNLLSFIKSKDSSSQGNVDTTSPPLNVMMQCCDAIVHIHERKKVHLGICPENILYQLSSWKNIDVMVEALDNVTDIVELERSLPKQLHYNVFIPEYHATHSNKELSFASDIFCLGVVFYQLLTRDLVSVLE</sequence>